<dbReference type="SUPFAM" id="SSF50370">
    <property type="entry name" value="Ricin B-like lectins"/>
    <property type="match status" value="1"/>
</dbReference>
<dbReference type="Proteomes" id="UP001164506">
    <property type="component" value="Chromosome"/>
</dbReference>
<gene>
    <name evidence="1" type="ORF">LDH80_03145</name>
</gene>
<name>A0ABY6R8H7_9ACTN</name>
<dbReference type="EMBL" id="CP084204">
    <property type="protein sequence ID" value="UZX26381.1"/>
    <property type="molecule type" value="Genomic_DNA"/>
</dbReference>
<dbReference type="CDD" id="cd00161">
    <property type="entry name" value="beta-trefoil_Ricin-like"/>
    <property type="match status" value="1"/>
</dbReference>
<protein>
    <submittedName>
        <fullName evidence="1">RICIN domain-containing protein</fullName>
    </submittedName>
</protein>
<evidence type="ECO:0000313" key="1">
    <source>
        <dbReference type="EMBL" id="UZX26381.1"/>
    </source>
</evidence>
<sequence length="30" mass="3284">MDVPGAGTTDGTLIQLSSCWNSSNQRWTRT</sequence>
<dbReference type="Gene3D" id="2.80.10.50">
    <property type="match status" value="1"/>
</dbReference>
<dbReference type="PROSITE" id="PS50231">
    <property type="entry name" value="RICIN_B_LECTIN"/>
    <property type="match status" value="1"/>
</dbReference>
<reference evidence="1" key="1">
    <citation type="submission" date="2021-09" db="EMBL/GenBank/DDBJ databases">
        <title>Complete genome sequence and metabolic characterization of Streptomyces tanashiensis DSM 731 the producer of antibacterial Kalafungin and diverse secondary metabolites.</title>
        <authorList>
            <person name="Abbasi M.N."/>
            <person name="Anwar M.N."/>
            <person name="Alam K."/>
            <person name="Shoaib M."/>
            <person name="Lin Z."/>
            <person name="Hayat M."/>
            <person name="Ali M.I."/>
            <person name="Malik H.M.T."/>
            <person name="Ahmed I."/>
            <person name="Li A."/>
            <person name="Hailong Wang H."/>
            <person name="Zhang Y."/>
        </authorList>
    </citation>
    <scope>NUCLEOTIDE SEQUENCE</scope>
    <source>
        <strain evidence="1">Kala</strain>
    </source>
</reference>
<organism evidence="1 2">
    <name type="scientific">Streptomyces tanashiensis</name>
    <dbReference type="NCBI Taxonomy" id="67367"/>
    <lineage>
        <taxon>Bacteria</taxon>
        <taxon>Bacillati</taxon>
        <taxon>Actinomycetota</taxon>
        <taxon>Actinomycetes</taxon>
        <taxon>Kitasatosporales</taxon>
        <taxon>Streptomycetaceae</taxon>
        <taxon>Streptomyces</taxon>
    </lineage>
</organism>
<proteinExistence type="predicted"/>
<evidence type="ECO:0000313" key="2">
    <source>
        <dbReference type="Proteomes" id="UP001164506"/>
    </source>
</evidence>
<accession>A0ABY6R8H7</accession>
<dbReference type="InterPro" id="IPR035992">
    <property type="entry name" value="Ricin_B-like_lectins"/>
</dbReference>
<keyword evidence="2" id="KW-1185">Reference proteome</keyword>